<keyword evidence="1" id="KW-0472">Membrane</keyword>
<keyword evidence="1" id="KW-0812">Transmembrane</keyword>
<accession>A0A917VYJ0</accession>
<sequence>MSTLIQPPPPGYRKWWWVPATFVVVALVVTAVIWLPTVFRSDNSCGAGVVHSGPHDECVGVTDGHVVFAPELADIEKRILDENRAVESSGAPYVSIVMLSPMTPGDTTEGIVTISGIRHRLEGAHLAQLAANRTPVWGDTPKIRLLPANPGSDFAEWETAVGEIEARRASERIVAVTGIAFSVQNAVRAIEHLTGLQIPVVGSTLTAGDLPVLRGFLRVSPSAADHARTAAEYLSTRSRRILIVRDDSPVDHYGRTLAEAFAASFPDDPQRFAGTVEGYDSDIGNVANAFHYMMPNICQNAPDTIYFAGRAAHALTFLTALAERRCRELPIRVVTADDMPYYRISESPARVALETGVSVLYTGLVHPQAWLDHPDRFNVHSVQQFSPGCAGPVCYRAFSDDTLEDFAAVMEHDAVVTAVQAIRQAAGYAGSTVHSDQVLQAMKRLHGATAVRGASGVLSFDENGLPTDKPIPILEALDGEPPRYIGLP</sequence>
<dbReference type="AlphaFoldDB" id="A0A917VYJ0"/>
<organism evidence="2 3">
    <name type="scientific">Nocardia jinanensis</name>
    <dbReference type="NCBI Taxonomy" id="382504"/>
    <lineage>
        <taxon>Bacteria</taxon>
        <taxon>Bacillati</taxon>
        <taxon>Actinomycetota</taxon>
        <taxon>Actinomycetes</taxon>
        <taxon>Mycobacteriales</taxon>
        <taxon>Nocardiaceae</taxon>
        <taxon>Nocardia</taxon>
    </lineage>
</organism>
<reference evidence="2" key="2">
    <citation type="submission" date="2020-09" db="EMBL/GenBank/DDBJ databases">
        <authorList>
            <person name="Sun Q."/>
            <person name="Zhou Y."/>
        </authorList>
    </citation>
    <scope>NUCLEOTIDE SEQUENCE</scope>
    <source>
        <strain evidence="2">CGMCC 4.3508</strain>
    </source>
</reference>
<keyword evidence="1" id="KW-1133">Transmembrane helix</keyword>
<dbReference type="RefSeq" id="WP_156426190.1">
    <property type="nucleotide sequence ID" value="NZ_BMMH01000021.1"/>
</dbReference>
<comment type="caution">
    <text evidence="2">The sequence shown here is derived from an EMBL/GenBank/DDBJ whole genome shotgun (WGS) entry which is preliminary data.</text>
</comment>
<keyword evidence="3" id="KW-1185">Reference proteome</keyword>
<proteinExistence type="predicted"/>
<gene>
    <name evidence="2" type="ORF">GCM10011588_60860</name>
</gene>
<reference evidence="2" key="1">
    <citation type="journal article" date="2014" name="Int. J. Syst. Evol. Microbiol.">
        <title>Complete genome sequence of Corynebacterium casei LMG S-19264T (=DSM 44701T), isolated from a smear-ripened cheese.</title>
        <authorList>
            <consortium name="US DOE Joint Genome Institute (JGI-PGF)"/>
            <person name="Walter F."/>
            <person name="Albersmeier A."/>
            <person name="Kalinowski J."/>
            <person name="Ruckert C."/>
        </authorList>
    </citation>
    <scope>NUCLEOTIDE SEQUENCE</scope>
    <source>
        <strain evidence="2">CGMCC 4.3508</strain>
    </source>
</reference>
<name>A0A917VYJ0_9NOCA</name>
<evidence type="ECO:0000313" key="3">
    <source>
        <dbReference type="Proteomes" id="UP000638263"/>
    </source>
</evidence>
<dbReference type="SUPFAM" id="SSF53822">
    <property type="entry name" value="Periplasmic binding protein-like I"/>
    <property type="match status" value="1"/>
</dbReference>
<protein>
    <submittedName>
        <fullName evidence="2">ABC transporter substrate-binding protein</fullName>
    </submittedName>
</protein>
<dbReference type="InterPro" id="IPR028082">
    <property type="entry name" value="Peripla_BP_I"/>
</dbReference>
<dbReference type="Gene3D" id="3.40.50.2300">
    <property type="match status" value="2"/>
</dbReference>
<feature type="transmembrane region" description="Helical" evidence="1">
    <location>
        <begin position="15"/>
        <end position="35"/>
    </location>
</feature>
<evidence type="ECO:0000256" key="1">
    <source>
        <dbReference type="SAM" id="Phobius"/>
    </source>
</evidence>
<dbReference type="Proteomes" id="UP000638263">
    <property type="component" value="Unassembled WGS sequence"/>
</dbReference>
<evidence type="ECO:0000313" key="2">
    <source>
        <dbReference type="EMBL" id="GGL38021.1"/>
    </source>
</evidence>
<dbReference type="EMBL" id="BMMH01000021">
    <property type="protein sequence ID" value="GGL38021.1"/>
    <property type="molecule type" value="Genomic_DNA"/>
</dbReference>